<feature type="region of interest" description="Disordered" evidence="1">
    <location>
        <begin position="1"/>
        <end position="39"/>
    </location>
</feature>
<keyword evidence="4" id="KW-1185">Reference proteome</keyword>
<feature type="compositionally biased region" description="Basic and acidic residues" evidence="1">
    <location>
        <begin position="29"/>
        <end position="39"/>
    </location>
</feature>
<feature type="transmembrane region" description="Helical" evidence="2">
    <location>
        <begin position="74"/>
        <end position="93"/>
    </location>
</feature>
<feature type="compositionally biased region" description="Polar residues" evidence="1">
    <location>
        <begin position="1"/>
        <end position="18"/>
    </location>
</feature>
<keyword evidence="2" id="KW-0812">Transmembrane</keyword>
<dbReference type="RefSeq" id="WP_075817965.1">
    <property type="nucleotide sequence ID" value="NZ_CAOUMU010000017.1"/>
</dbReference>
<keyword evidence="2" id="KW-1133">Transmembrane helix</keyword>
<reference evidence="3 4" key="1">
    <citation type="submission" date="2016-11" db="EMBL/GenBank/DDBJ databases">
        <title>Description of two novel members of the family Erysipelotrichaceae: Ileibacterium lipovorans gen. nov., sp. nov. and Dubosiella newyorkensis, gen. nov., sp. nov.</title>
        <authorList>
            <person name="Cox L.M."/>
            <person name="Sohn J."/>
            <person name="Tyrrell K.L."/>
            <person name="Citron D.M."/>
            <person name="Lawson P.A."/>
            <person name="Patel N.B."/>
            <person name="Iizumi T."/>
            <person name="Perez-Perez G.I."/>
            <person name="Goldstein E.J."/>
            <person name="Blaser M.J."/>
        </authorList>
    </citation>
    <scope>NUCLEOTIDE SEQUENCE [LARGE SCALE GENOMIC DNA]</scope>
    <source>
        <strain evidence="3 4">NYU-BL-A3</strain>
    </source>
</reference>
<evidence type="ECO:0008006" key="5">
    <source>
        <dbReference type="Google" id="ProtNLM"/>
    </source>
</evidence>
<dbReference type="GeneID" id="82202036"/>
<evidence type="ECO:0000313" key="3">
    <source>
        <dbReference type="EMBL" id="OLU42094.1"/>
    </source>
</evidence>
<dbReference type="AlphaFoldDB" id="A0A1U7NIB1"/>
<evidence type="ECO:0000256" key="1">
    <source>
        <dbReference type="SAM" id="MobiDB-lite"/>
    </source>
</evidence>
<name>A0A1U7NIB1_9FIRM</name>
<sequence>MNAQQMPQLPNEDAPNSENHAKRCSLNPEAKEPDFKSLDDDSVQADNIAYQRCNYTDLSKTSSSTKMNHFRPGFWISTLAIAGAVMIGTGSLFRAIIWPHSSYEEAATVAEYDDDYWFDTAWSETVEAQPVSVYVNENNRPVITFKLEKTDPGVNMEFATGDLIYKGINVKDWAALPSMGPATNEAWISMEGEIHFSPEELEDIVLDDFVLADTKEDSIITPITDQIYIEEAEDDLDTDSLIRMYKAQNPYNFHNFEILSQESRNGKEEIRFRMSKQGNEDSYFNPYADLQILFKKGGEVVFADQFMPSEEVQDSDTSVDLTYTTPFDIPEYDEVVISDLS</sequence>
<keyword evidence="2" id="KW-0472">Membrane</keyword>
<accession>A0A1U7NIB1</accession>
<dbReference type="EMBL" id="MPJW01000067">
    <property type="protein sequence ID" value="OLU42094.1"/>
    <property type="molecule type" value="Genomic_DNA"/>
</dbReference>
<evidence type="ECO:0000313" key="4">
    <source>
        <dbReference type="Proteomes" id="UP000186341"/>
    </source>
</evidence>
<gene>
    <name evidence="3" type="ORF">BO222_02140</name>
</gene>
<dbReference type="Proteomes" id="UP000186341">
    <property type="component" value="Unassembled WGS sequence"/>
</dbReference>
<proteinExistence type="predicted"/>
<comment type="caution">
    <text evidence="3">The sequence shown here is derived from an EMBL/GenBank/DDBJ whole genome shotgun (WGS) entry which is preliminary data.</text>
</comment>
<organism evidence="3 4">
    <name type="scientific">Ileibacterium valens</name>
    <dbReference type="NCBI Taxonomy" id="1862668"/>
    <lineage>
        <taxon>Bacteria</taxon>
        <taxon>Bacillati</taxon>
        <taxon>Bacillota</taxon>
        <taxon>Erysipelotrichia</taxon>
        <taxon>Erysipelotrichales</taxon>
        <taxon>Erysipelotrichaceae</taxon>
        <taxon>Ileibacterium</taxon>
    </lineage>
</organism>
<protein>
    <recommendedName>
        <fullName evidence="5">DUF4179 domain-containing protein</fullName>
    </recommendedName>
</protein>
<evidence type="ECO:0000256" key="2">
    <source>
        <dbReference type="SAM" id="Phobius"/>
    </source>
</evidence>